<gene>
    <name evidence="1" type="ORF">EGH82_01435</name>
</gene>
<protein>
    <recommendedName>
        <fullName evidence="3">Type IV pilus biogenesis protein PilP</fullName>
    </recommendedName>
</protein>
<organism evidence="1 2">
    <name type="scientific">Vibrio ponticus</name>
    <dbReference type="NCBI Taxonomy" id="265668"/>
    <lineage>
        <taxon>Bacteria</taxon>
        <taxon>Pseudomonadati</taxon>
        <taxon>Pseudomonadota</taxon>
        <taxon>Gammaproteobacteria</taxon>
        <taxon>Vibrionales</taxon>
        <taxon>Vibrionaceae</taxon>
        <taxon>Vibrio</taxon>
    </lineage>
</organism>
<evidence type="ECO:0000313" key="1">
    <source>
        <dbReference type="EMBL" id="ROV62368.1"/>
    </source>
</evidence>
<dbReference type="EMBL" id="RKIK01000002">
    <property type="protein sequence ID" value="ROV62368.1"/>
    <property type="molecule type" value="Genomic_DNA"/>
</dbReference>
<evidence type="ECO:0000313" key="2">
    <source>
        <dbReference type="Proteomes" id="UP000278792"/>
    </source>
</evidence>
<evidence type="ECO:0008006" key="3">
    <source>
        <dbReference type="Google" id="ProtNLM"/>
    </source>
</evidence>
<reference evidence="1 2" key="1">
    <citation type="submission" date="2018-11" db="EMBL/GenBank/DDBJ databases">
        <title>Vibrio ponticus strain CAIM 1751 pathogenic for the snapper Lutjanus guttatus.</title>
        <authorList>
            <person name="Soto-Rodriguez S."/>
            <person name="Lozano-Olvera R."/>
            <person name="Gomez-Gil B."/>
        </authorList>
    </citation>
    <scope>NUCLEOTIDE SEQUENCE [LARGE SCALE GENOMIC DNA]</scope>
    <source>
        <strain evidence="1 2">CAIM 1751</strain>
    </source>
</reference>
<comment type="caution">
    <text evidence="1">The sequence shown here is derived from an EMBL/GenBank/DDBJ whole genome shotgun (WGS) entry which is preliminary data.</text>
</comment>
<sequence>MTVTATLLVSLLGCRAEQSDLAAFIANSKAQPIDKAEFSLPVLAITPLSYQPQGSPFSLPTDVVVQVNEQKDHCRPNARSAPIAIKVGEHPLKGVVLKENQPIALVALADGQLIGREVGQTFDSGTYVGVITEISSQGMQVAQFETGEPQCVLPASVAVNVSLSSQAIVVANEPREGKQGVGQ</sequence>
<accession>A0A3N3E736</accession>
<dbReference type="Proteomes" id="UP000278792">
    <property type="component" value="Unassembled WGS sequence"/>
</dbReference>
<dbReference type="AlphaFoldDB" id="A0A3N3E736"/>
<name>A0A3N3E736_9VIBR</name>
<proteinExistence type="predicted"/>